<reference evidence="1 2" key="1">
    <citation type="submission" date="2023-09" db="EMBL/GenBank/DDBJ databases">
        <title>Multi-omics analysis of a traditional fermented food reveals byproduct-associated fungal strains for waste-to-food upcycling.</title>
        <authorList>
            <consortium name="Lawrence Berkeley National Laboratory"/>
            <person name="Rekdal V.M."/>
            <person name="Villalobos-Escobedo J.M."/>
            <person name="Rodriguez-Valeron N."/>
            <person name="Garcia M.O."/>
            <person name="Vasquez D.P."/>
            <person name="Damayanti I."/>
            <person name="Sorensen P.M."/>
            <person name="Baidoo E.E."/>
            <person name="De Carvalho A.C."/>
            <person name="Riley R."/>
            <person name="Lipzen A."/>
            <person name="He G."/>
            <person name="Yan M."/>
            <person name="Haridas S."/>
            <person name="Daum C."/>
            <person name="Yoshinaga Y."/>
            <person name="Ng V."/>
            <person name="Grigoriev I.V."/>
            <person name="Munk R."/>
            <person name="Nuraida L."/>
            <person name="Wijaya C.H."/>
            <person name="Morales P.-C."/>
            <person name="Keasling J.D."/>
        </authorList>
    </citation>
    <scope>NUCLEOTIDE SEQUENCE [LARGE SCALE GENOMIC DNA]</scope>
    <source>
        <strain evidence="1 2">FGSC 2613</strain>
    </source>
</reference>
<evidence type="ECO:0000313" key="2">
    <source>
        <dbReference type="Proteomes" id="UP001451303"/>
    </source>
</evidence>
<proteinExistence type="predicted"/>
<dbReference type="EMBL" id="JAVLET010000001">
    <property type="protein sequence ID" value="KAL0474858.1"/>
    <property type="molecule type" value="Genomic_DNA"/>
</dbReference>
<evidence type="ECO:0000313" key="1">
    <source>
        <dbReference type="EMBL" id="KAL0474858.1"/>
    </source>
</evidence>
<sequence length="113" mass="13197">MSIYGHDVPRAKHGVSMLSSKLGISLLVPCHSWSQMDMDKVRRRPNAGPSYGRWRRRRWWWWWWRTGYRGRSSVKIRDIANMKSIEDGEIARVKPVLVNVALMSLCSGCCQLH</sequence>
<keyword evidence="2" id="KW-1185">Reference proteome</keyword>
<dbReference type="Proteomes" id="UP001451303">
    <property type="component" value="Unassembled WGS sequence"/>
</dbReference>
<protein>
    <submittedName>
        <fullName evidence="1">Uncharacterized protein</fullName>
    </submittedName>
</protein>
<organism evidence="1 2">
    <name type="scientific">Neurospora intermedia</name>
    <dbReference type="NCBI Taxonomy" id="5142"/>
    <lineage>
        <taxon>Eukaryota</taxon>
        <taxon>Fungi</taxon>
        <taxon>Dikarya</taxon>
        <taxon>Ascomycota</taxon>
        <taxon>Pezizomycotina</taxon>
        <taxon>Sordariomycetes</taxon>
        <taxon>Sordariomycetidae</taxon>
        <taxon>Sordariales</taxon>
        <taxon>Sordariaceae</taxon>
        <taxon>Neurospora</taxon>
    </lineage>
</organism>
<accession>A0ABR3DSK3</accession>
<name>A0ABR3DSK3_NEUIN</name>
<gene>
    <name evidence="1" type="ORF">QR685DRAFT_24928</name>
</gene>
<comment type="caution">
    <text evidence="1">The sequence shown here is derived from an EMBL/GenBank/DDBJ whole genome shotgun (WGS) entry which is preliminary data.</text>
</comment>